<dbReference type="InterPro" id="IPR043502">
    <property type="entry name" value="DNA/RNA_pol_sf"/>
</dbReference>
<dbReference type="PROSITE" id="PS50158">
    <property type="entry name" value="ZF_CCHC"/>
    <property type="match status" value="1"/>
</dbReference>
<protein>
    <recommendedName>
        <fullName evidence="3">CCHC-type domain-containing protein</fullName>
    </recommendedName>
</protein>
<dbReference type="Pfam" id="PF17919">
    <property type="entry name" value="RT_RNaseH_2"/>
    <property type="match status" value="1"/>
</dbReference>
<dbReference type="FunFam" id="3.30.70.270:FF:000020">
    <property type="entry name" value="Transposon Tf2-6 polyprotein-like Protein"/>
    <property type="match status" value="1"/>
</dbReference>
<reference evidence="4" key="1">
    <citation type="submission" date="2023-08" db="EMBL/GenBank/DDBJ databases">
        <title>A de novo genome assembly of Solanum verrucosum Schlechtendal, a Mexican diploid species geographically isolated from the other diploid A-genome species in potato relatives.</title>
        <authorList>
            <person name="Hosaka K."/>
        </authorList>
    </citation>
    <scope>NUCLEOTIDE SEQUENCE</scope>
    <source>
        <tissue evidence="4">Young leaves</tissue>
    </source>
</reference>
<dbReference type="GO" id="GO:0008270">
    <property type="term" value="F:zinc ion binding"/>
    <property type="evidence" value="ECO:0007669"/>
    <property type="project" value="UniProtKB-KW"/>
</dbReference>
<dbReference type="PANTHER" id="PTHR37984">
    <property type="entry name" value="PROTEIN CBG26694"/>
    <property type="match status" value="1"/>
</dbReference>
<dbReference type="SUPFAM" id="SSF56672">
    <property type="entry name" value="DNA/RNA polymerases"/>
    <property type="match status" value="1"/>
</dbReference>
<evidence type="ECO:0000313" key="4">
    <source>
        <dbReference type="EMBL" id="WMV49832.1"/>
    </source>
</evidence>
<dbReference type="SMART" id="SM00343">
    <property type="entry name" value="ZnF_C2HC"/>
    <property type="match status" value="1"/>
</dbReference>
<dbReference type="InterPro" id="IPR050951">
    <property type="entry name" value="Retrovirus_Pol_polyprotein"/>
</dbReference>
<dbReference type="PANTHER" id="PTHR37984:SF5">
    <property type="entry name" value="PROTEIN NYNRIN-LIKE"/>
    <property type="match status" value="1"/>
</dbReference>
<evidence type="ECO:0000256" key="1">
    <source>
        <dbReference type="ARBA" id="ARBA00023268"/>
    </source>
</evidence>
<proteinExistence type="predicted"/>
<keyword evidence="2" id="KW-0863">Zinc-finger</keyword>
<dbReference type="AlphaFoldDB" id="A0AAF0ZRW2"/>
<dbReference type="Pfam" id="PF00098">
    <property type="entry name" value="zf-CCHC"/>
    <property type="match status" value="1"/>
</dbReference>
<evidence type="ECO:0000259" key="3">
    <source>
        <dbReference type="PROSITE" id="PS50158"/>
    </source>
</evidence>
<evidence type="ECO:0000313" key="5">
    <source>
        <dbReference type="Proteomes" id="UP001234989"/>
    </source>
</evidence>
<gene>
    <name evidence="4" type="ORF">MTR67_043217</name>
</gene>
<dbReference type="Gene3D" id="4.10.60.10">
    <property type="entry name" value="Zinc finger, CCHC-type"/>
    <property type="match status" value="1"/>
</dbReference>
<dbReference type="InterPro" id="IPR043128">
    <property type="entry name" value="Rev_trsase/Diguanyl_cyclase"/>
</dbReference>
<keyword evidence="2" id="KW-0862">Zinc</keyword>
<keyword evidence="1" id="KW-0511">Multifunctional enzyme</keyword>
<feature type="domain" description="CCHC-type" evidence="3">
    <location>
        <begin position="60"/>
        <end position="74"/>
    </location>
</feature>
<dbReference type="GO" id="GO:0003824">
    <property type="term" value="F:catalytic activity"/>
    <property type="evidence" value="ECO:0007669"/>
    <property type="project" value="UniProtKB-KW"/>
</dbReference>
<dbReference type="InterPro" id="IPR041577">
    <property type="entry name" value="RT_RNaseH_2"/>
</dbReference>
<organism evidence="4 5">
    <name type="scientific">Solanum verrucosum</name>
    <dbReference type="NCBI Taxonomy" id="315347"/>
    <lineage>
        <taxon>Eukaryota</taxon>
        <taxon>Viridiplantae</taxon>
        <taxon>Streptophyta</taxon>
        <taxon>Embryophyta</taxon>
        <taxon>Tracheophyta</taxon>
        <taxon>Spermatophyta</taxon>
        <taxon>Magnoliopsida</taxon>
        <taxon>eudicotyledons</taxon>
        <taxon>Gunneridae</taxon>
        <taxon>Pentapetalae</taxon>
        <taxon>asterids</taxon>
        <taxon>lamiids</taxon>
        <taxon>Solanales</taxon>
        <taxon>Solanaceae</taxon>
        <taxon>Solanoideae</taxon>
        <taxon>Solaneae</taxon>
        <taxon>Solanum</taxon>
    </lineage>
</organism>
<keyword evidence="2" id="KW-0479">Metal-binding</keyword>
<dbReference type="Proteomes" id="UP001234989">
    <property type="component" value="Chromosome 10"/>
</dbReference>
<keyword evidence="5" id="KW-1185">Reference proteome</keyword>
<accession>A0AAF0ZRW2</accession>
<evidence type="ECO:0000256" key="2">
    <source>
        <dbReference type="PROSITE-ProRule" id="PRU00047"/>
    </source>
</evidence>
<sequence>MDMVVLDFNKGFTDKVPPRFSKERVCNPKSQGKGSGSLFPNCARCVKRHEGKCLADREGCYSCGKSGHKMRDCPMLMTKGREGKQVPPSGLVTRSPNQDRLYALQTHGEQERSPNVVFDKLKVFQLVVYTLLDPDATLSFVTSNFPRSYSVTKGIEVDPKKMNAVKSWPRTLTPLNIRRFLGLAGYYRRFVEGFSSIASPLTALTQKKANFIWSEACEMSFQELKDRLTSAPVLTLPEWTDGFMVYCDASRIRLGCMLMQNGKFIAYASRFGGINCTECMVDVFTDHESLQYVLNQKDLNPHQSSVARVEKEKEELLRDVHRLAQLDVKAKQRLVPILVDLKEAVLKKFLEAFTQAEEVVLR</sequence>
<dbReference type="InterPro" id="IPR001878">
    <property type="entry name" value="Znf_CCHC"/>
</dbReference>
<dbReference type="GO" id="GO:0003676">
    <property type="term" value="F:nucleic acid binding"/>
    <property type="evidence" value="ECO:0007669"/>
    <property type="project" value="InterPro"/>
</dbReference>
<name>A0AAF0ZRW2_SOLVR</name>
<dbReference type="Gene3D" id="3.30.70.270">
    <property type="match status" value="1"/>
</dbReference>
<dbReference type="EMBL" id="CP133621">
    <property type="protein sequence ID" value="WMV49832.1"/>
    <property type="molecule type" value="Genomic_DNA"/>
</dbReference>